<proteinExistence type="predicted"/>
<evidence type="ECO:0000313" key="2">
    <source>
        <dbReference type="EMBL" id="OEV10574.1"/>
    </source>
</evidence>
<keyword evidence="3" id="KW-1185">Reference proteome</keyword>
<feature type="non-terminal residue" evidence="2">
    <location>
        <position position="112"/>
    </location>
</feature>
<accession>A0A1E7L324</accession>
<name>A0A1E7L324_9ACTN</name>
<dbReference type="GO" id="GO:0006021">
    <property type="term" value="P:inositol biosynthetic process"/>
    <property type="evidence" value="ECO:0007669"/>
    <property type="project" value="InterPro"/>
</dbReference>
<dbReference type="EMBL" id="LJGW01000289">
    <property type="protein sequence ID" value="OEV10574.1"/>
    <property type="molecule type" value="Genomic_DNA"/>
</dbReference>
<feature type="region of interest" description="Disordered" evidence="1">
    <location>
        <begin position="1"/>
        <end position="28"/>
    </location>
</feature>
<dbReference type="AlphaFoldDB" id="A0A1E7L324"/>
<dbReference type="SUPFAM" id="SSF51735">
    <property type="entry name" value="NAD(P)-binding Rossmann-fold domains"/>
    <property type="match status" value="1"/>
</dbReference>
<reference evidence="2 3" key="1">
    <citation type="journal article" date="2016" name="Front. Microbiol.">
        <title>Comparative Genomics Analysis of Streptomyces Species Reveals Their Adaptation to the Marine Environment and Their Diversity at the Genomic Level.</title>
        <authorList>
            <person name="Tian X."/>
            <person name="Zhang Z."/>
            <person name="Yang T."/>
            <person name="Chen M."/>
            <person name="Li J."/>
            <person name="Chen F."/>
            <person name="Yang J."/>
            <person name="Li W."/>
            <person name="Zhang B."/>
            <person name="Zhang Z."/>
            <person name="Wu J."/>
            <person name="Zhang C."/>
            <person name="Long L."/>
            <person name="Xiao J."/>
        </authorList>
    </citation>
    <scope>NUCLEOTIDE SEQUENCE [LARGE SCALE GENOMIC DNA]</scope>
    <source>
        <strain evidence="2 3">SCSIO 10429</strain>
    </source>
</reference>
<organism evidence="2 3">
    <name type="scientific">Streptomyces nanshensis</name>
    <dbReference type="NCBI Taxonomy" id="518642"/>
    <lineage>
        <taxon>Bacteria</taxon>
        <taxon>Bacillati</taxon>
        <taxon>Actinomycetota</taxon>
        <taxon>Actinomycetes</taxon>
        <taxon>Kitasatosporales</taxon>
        <taxon>Streptomycetaceae</taxon>
        <taxon>Streptomyces</taxon>
    </lineage>
</organism>
<dbReference type="Proteomes" id="UP000176005">
    <property type="component" value="Unassembled WGS sequence"/>
</dbReference>
<dbReference type="Pfam" id="PF07994">
    <property type="entry name" value="NAD_binding_5"/>
    <property type="match status" value="1"/>
</dbReference>
<sequence length="112" mass="11015">MTDEHPHQPTAPTNGPDGDADRSDGGARTGVWLIGARGSVATTAVAGCAALAAGMRPPTGMATETAAFAGSGLPPLGRLVFGGHDTASCPLPKRAEQLVASGVLPYGLPAAV</sequence>
<evidence type="ECO:0000256" key="1">
    <source>
        <dbReference type="SAM" id="MobiDB-lite"/>
    </source>
</evidence>
<gene>
    <name evidence="2" type="ORF">AN218_16855</name>
</gene>
<evidence type="ECO:0000313" key="3">
    <source>
        <dbReference type="Proteomes" id="UP000176005"/>
    </source>
</evidence>
<protein>
    <submittedName>
        <fullName evidence="2">Myo-inositol-1-phosphate synthase</fullName>
    </submittedName>
</protein>
<dbReference type="InterPro" id="IPR036291">
    <property type="entry name" value="NAD(P)-bd_dom_sf"/>
</dbReference>
<dbReference type="GO" id="GO:0004512">
    <property type="term" value="F:inositol-3-phosphate synthase activity"/>
    <property type="evidence" value="ECO:0007669"/>
    <property type="project" value="InterPro"/>
</dbReference>
<comment type="caution">
    <text evidence="2">The sequence shown here is derived from an EMBL/GenBank/DDBJ whole genome shotgun (WGS) entry which is preliminary data.</text>
</comment>
<dbReference type="Gene3D" id="3.40.50.720">
    <property type="entry name" value="NAD(P)-binding Rossmann-like Domain"/>
    <property type="match status" value="1"/>
</dbReference>
<dbReference type="InterPro" id="IPR002587">
    <property type="entry name" value="Myo-inos-1-P_Synthase"/>
</dbReference>
<dbReference type="GO" id="GO:0008654">
    <property type="term" value="P:phospholipid biosynthetic process"/>
    <property type="evidence" value="ECO:0007669"/>
    <property type="project" value="InterPro"/>
</dbReference>